<dbReference type="EMBL" id="KI926563">
    <property type="protein sequence ID" value="ETW33658.1"/>
    <property type="molecule type" value="Genomic_DNA"/>
</dbReference>
<organism evidence="1 2">
    <name type="scientific">Plasmodium falciparum Tanzania</name>
    <name type="common">2000708</name>
    <dbReference type="NCBI Taxonomy" id="1036725"/>
    <lineage>
        <taxon>Eukaryota</taxon>
        <taxon>Sar</taxon>
        <taxon>Alveolata</taxon>
        <taxon>Apicomplexa</taxon>
        <taxon>Aconoidasida</taxon>
        <taxon>Haemosporida</taxon>
        <taxon>Plasmodiidae</taxon>
        <taxon>Plasmodium</taxon>
        <taxon>Plasmodium (Laverania)</taxon>
    </lineage>
</organism>
<evidence type="ECO:0000313" key="1">
    <source>
        <dbReference type="EMBL" id="ETW33658.1"/>
    </source>
</evidence>
<dbReference type="AlphaFoldDB" id="A0A024VZB3"/>
<dbReference type="Proteomes" id="UP000030708">
    <property type="component" value="Unassembled WGS sequence"/>
</dbReference>
<gene>
    <name evidence="1" type="ORF">PFTANZ_05625</name>
</gene>
<reference evidence="1 2" key="2">
    <citation type="submission" date="2013-02" db="EMBL/GenBank/DDBJ databases">
        <title>The Genome Sequence of Plasmodium falciparum Tanzania (2000708).</title>
        <authorList>
            <consortium name="The Broad Institute Genome Sequencing Platform"/>
            <consortium name="The Broad Institute Genome Sequencing Center for Infectious Disease"/>
            <person name="Neafsey D."/>
            <person name="Cheeseman I."/>
            <person name="Volkman S."/>
            <person name="Adams J."/>
            <person name="Walker B."/>
            <person name="Young S.K."/>
            <person name="Zeng Q."/>
            <person name="Gargeya S."/>
            <person name="Fitzgerald M."/>
            <person name="Haas B."/>
            <person name="Abouelleil A."/>
            <person name="Alvarado L."/>
            <person name="Arachchi H.M."/>
            <person name="Berlin A.M."/>
            <person name="Chapman S.B."/>
            <person name="Dewar J."/>
            <person name="Goldberg J."/>
            <person name="Griggs A."/>
            <person name="Gujja S."/>
            <person name="Hansen M."/>
            <person name="Howarth C."/>
            <person name="Imamovic A."/>
            <person name="Larimer J."/>
            <person name="McCowan C."/>
            <person name="Murphy C."/>
            <person name="Neiman D."/>
            <person name="Pearson M."/>
            <person name="Priest M."/>
            <person name="Roberts A."/>
            <person name="Saif S."/>
            <person name="Shea T."/>
            <person name="Sisk P."/>
            <person name="Sykes S."/>
            <person name="Wortman J."/>
            <person name="Nusbaum C."/>
            <person name="Birren B."/>
        </authorList>
    </citation>
    <scope>NUCLEOTIDE SEQUENCE [LARGE SCALE GENOMIC DNA]</scope>
    <source>
        <strain evidence="2">Tanzania (2000708)</strain>
    </source>
</reference>
<name>A0A024VZB3_PLAFA</name>
<reference evidence="1 2" key="1">
    <citation type="submission" date="2013-02" db="EMBL/GenBank/DDBJ databases">
        <title>The Genome Annotation of Plasmodium falciparum Tanzania (2000708).</title>
        <authorList>
            <consortium name="The Broad Institute Genome Sequencing Platform"/>
            <consortium name="The Broad Institute Genome Sequencing Center for Infectious Disease"/>
            <person name="Neafsey D."/>
            <person name="Hoffman S."/>
            <person name="Volkman S."/>
            <person name="Rosenthal P."/>
            <person name="Walker B."/>
            <person name="Young S.K."/>
            <person name="Zeng Q."/>
            <person name="Gargeya S."/>
            <person name="Fitzgerald M."/>
            <person name="Haas B."/>
            <person name="Abouelleil A."/>
            <person name="Allen A.W."/>
            <person name="Alvarado L."/>
            <person name="Arachchi H.M."/>
            <person name="Berlin A.M."/>
            <person name="Chapman S.B."/>
            <person name="Gainer-Dewar J."/>
            <person name="Goldberg J."/>
            <person name="Griggs A."/>
            <person name="Gujja S."/>
            <person name="Hansen M."/>
            <person name="Howarth C."/>
            <person name="Imamovic A."/>
            <person name="Ireland A."/>
            <person name="Larimer J."/>
            <person name="McCowan C."/>
            <person name="Murphy C."/>
            <person name="Pearson M."/>
            <person name="Poon T.W."/>
            <person name="Priest M."/>
            <person name="Roberts A."/>
            <person name="Saif S."/>
            <person name="Shea T."/>
            <person name="Sisk P."/>
            <person name="Sykes S."/>
            <person name="Wortman J."/>
            <person name="Nusbaum C."/>
            <person name="Birren B."/>
        </authorList>
    </citation>
    <scope>NUCLEOTIDE SEQUENCE [LARGE SCALE GENOMIC DNA]</scope>
    <source>
        <strain evidence="2">Tanzania (2000708)</strain>
    </source>
</reference>
<sequence length="81" mass="9609">MQREMTREERLEEAKITEQIIEDVTKLGGTCKKFGARRREKKNMQREMTREERLEEAKITEHVGGNSNIYLLSEVGKKRKK</sequence>
<evidence type="ECO:0000313" key="2">
    <source>
        <dbReference type="Proteomes" id="UP000030708"/>
    </source>
</evidence>
<protein>
    <submittedName>
        <fullName evidence="1">Uncharacterized protein</fullName>
    </submittedName>
</protein>
<accession>A0A024VZB3</accession>
<proteinExistence type="predicted"/>